<dbReference type="Proteomes" id="UP001226389">
    <property type="component" value="Unassembled WGS sequence"/>
</dbReference>
<evidence type="ECO:0000313" key="1">
    <source>
        <dbReference type="EMBL" id="MDQ0118472.1"/>
    </source>
</evidence>
<comment type="caution">
    <text evidence="1">The sequence shown here is derived from an EMBL/GenBank/DDBJ whole genome shotgun (WGS) entry which is preliminary data.</text>
</comment>
<gene>
    <name evidence="1" type="ORF">J2T22_001650</name>
</gene>
<evidence type="ECO:0000313" key="2">
    <source>
        <dbReference type="Proteomes" id="UP001226389"/>
    </source>
</evidence>
<sequence>MRTTIEKIGLTGWVLRCPLHGLIANENDRSLIEDMQRRHNQRCTNEKKPDQE</sequence>
<protein>
    <submittedName>
        <fullName evidence="1">Uncharacterized protein</fullName>
    </submittedName>
</protein>
<accession>A0ABT9UFQ0</accession>
<name>A0ABT9UFQ0_9MICC</name>
<keyword evidence="2" id="KW-1185">Reference proteome</keyword>
<organism evidence="1 2">
    <name type="scientific">Pseudarthrobacter defluvii</name>
    <dbReference type="NCBI Taxonomy" id="410837"/>
    <lineage>
        <taxon>Bacteria</taxon>
        <taxon>Bacillati</taxon>
        <taxon>Actinomycetota</taxon>
        <taxon>Actinomycetes</taxon>
        <taxon>Micrococcales</taxon>
        <taxon>Micrococcaceae</taxon>
        <taxon>Pseudarthrobacter</taxon>
    </lineage>
</organism>
<reference evidence="1 2" key="1">
    <citation type="submission" date="2023-07" db="EMBL/GenBank/DDBJ databases">
        <title>Sorghum-associated microbial communities from plants grown in Nebraska, USA.</title>
        <authorList>
            <person name="Schachtman D."/>
        </authorList>
    </citation>
    <scope>NUCLEOTIDE SEQUENCE [LARGE SCALE GENOMIC DNA]</scope>
    <source>
        <strain evidence="1 2">DS994</strain>
    </source>
</reference>
<proteinExistence type="predicted"/>
<dbReference type="EMBL" id="JAUSSY010000005">
    <property type="protein sequence ID" value="MDQ0118472.1"/>
    <property type="molecule type" value="Genomic_DNA"/>
</dbReference>